<evidence type="ECO:0000313" key="6">
    <source>
        <dbReference type="Proteomes" id="UP000466681"/>
    </source>
</evidence>
<dbReference type="Pfam" id="PF13404">
    <property type="entry name" value="HTH_AsnC-type"/>
    <property type="match status" value="1"/>
</dbReference>
<reference evidence="5 6" key="1">
    <citation type="journal article" date="2019" name="Emerg. Microbes Infect.">
        <title>Comprehensive subspecies identification of 175 nontuberculous mycobacteria species based on 7547 genomic profiles.</title>
        <authorList>
            <person name="Matsumoto Y."/>
            <person name="Kinjo T."/>
            <person name="Motooka D."/>
            <person name="Nabeya D."/>
            <person name="Jung N."/>
            <person name="Uechi K."/>
            <person name="Horii T."/>
            <person name="Iida T."/>
            <person name="Fujita J."/>
            <person name="Nakamura S."/>
        </authorList>
    </citation>
    <scope>NUCLEOTIDE SEQUENCE [LARGE SCALE GENOMIC DNA]</scope>
    <source>
        <strain evidence="5 6">JCM 6375</strain>
    </source>
</reference>
<keyword evidence="1" id="KW-0805">Transcription regulation</keyword>
<evidence type="ECO:0000256" key="1">
    <source>
        <dbReference type="ARBA" id="ARBA00023015"/>
    </source>
</evidence>
<dbReference type="PROSITE" id="PS50956">
    <property type="entry name" value="HTH_ASNC_2"/>
    <property type="match status" value="1"/>
</dbReference>
<keyword evidence="3" id="KW-0804">Transcription</keyword>
<name>A0AAD1H5A9_9MYCO</name>
<dbReference type="InterPro" id="IPR036390">
    <property type="entry name" value="WH_DNA-bd_sf"/>
</dbReference>
<evidence type="ECO:0000313" key="5">
    <source>
        <dbReference type="EMBL" id="BBW99196.1"/>
    </source>
</evidence>
<dbReference type="InterPro" id="IPR011991">
    <property type="entry name" value="ArsR-like_HTH"/>
</dbReference>
<dbReference type="GO" id="GO:0043565">
    <property type="term" value="F:sequence-specific DNA binding"/>
    <property type="evidence" value="ECO:0007669"/>
    <property type="project" value="InterPro"/>
</dbReference>
<dbReference type="SUPFAM" id="SSF46785">
    <property type="entry name" value="Winged helix' DNA-binding domain"/>
    <property type="match status" value="1"/>
</dbReference>
<evidence type="ECO:0000256" key="3">
    <source>
        <dbReference type="ARBA" id="ARBA00023163"/>
    </source>
</evidence>
<dbReference type="SMART" id="SM00344">
    <property type="entry name" value="HTH_ASNC"/>
    <property type="match status" value="2"/>
</dbReference>
<dbReference type="GO" id="GO:0043200">
    <property type="term" value="P:response to amino acid"/>
    <property type="evidence" value="ECO:0007669"/>
    <property type="project" value="TreeGrafter"/>
</dbReference>
<feature type="domain" description="HTH asnC-type" evidence="4">
    <location>
        <begin position="1"/>
        <end position="49"/>
    </location>
</feature>
<dbReference type="InterPro" id="IPR036388">
    <property type="entry name" value="WH-like_DNA-bd_sf"/>
</dbReference>
<dbReference type="InterPro" id="IPR019885">
    <property type="entry name" value="Tscrpt_reg_HTH_AsnC-type_CS"/>
</dbReference>
<dbReference type="KEGG" id="mmor:MMOR_01330"/>
<dbReference type="GO" id="GO:0005829">
    <property type="term" value="C:cytosol"/>
    <property type="evidence" value="ECO:0007669"/>
    <property type="project" value="TreeGrafter"/>
</dbReference>
<organism evidence="5 6">
    <name type="scientific">Mycolicibacterium moriokaense</name>
    <dbReference type="NCBI Taxonomy" id="39691"/>
    <lineage>
        <taxon>Bacteria</taxon>
        <taxon>Bacillati</taxon>
        <taxon>Actinomycetota</taxon>
        <taxon>Actinomycetes</taxon>
        <taxon>Mycobacteriales</taxon>
        <taxon>Mycobacteriaceae</taxon>
        <taxon>Mycolicibacterium</taxon>
    </lineage>
</organism>
<accession>A0AAD1H5A9</accession>
<dbReference type="CDD" id="cd00090">
    <property type="entry name" value="HTH_ARSR"/>
    <property type="match status" value="1"/>
</dbReference>
<sequence length="309" mass="32918">MSEPRITVRSLAARVGVTDETVTARLRRLRETNVLATTVMIDSQLAGYGAGAIVRIKAPQTGIDTLTKRFLALPSIQFVAAAMGACDLVVAILGVHLADIRAVLQSALGGVDNVRLLGVDVVTGALAYDMHSLTLPIQAWSPEDLPAPRPALDELDCALISQLAVAGHESNREIARRLGMSDATVRSRIRRLEQAGLMRLVAGVDPVGAGERQLFAMVFVVIDDDRAVRPLVGRRLVTTCMQTVGLADLVLQIGGRAVHELSDFVSELSAVDGVRDVAIAYLTEVGLHRNHLARLDVSSPGVQSDGTSL</sequence>
<protein>
    <recommendedName>
        <fullName evidence="4">HTH asnC-type domain-containing protein</fullName>
    </recommendedName>
</protein>
<dbReference type="AlphaFoldDB" id="A0AAD1H5A9"/>
<dbReference type="InterPro" id="IPR019888">
    <property type="entry name" value="Tscrpt_reg_AsnC-like"/>
</dbReference>
<dbReference type="EMBL" id="AP022560">
    <property type="protein sequence ID" value="BBW99196.1"/>
    <property type="molecule type" value="Genomic_DNA"/>
</dbReference>
<dbReference type="PRINTS" id="PR00033">
    <property type="entry name" value="HTHASNC"/>
</dbReference>
<proteinExistence type="predicted"/>
<dbReference type="InterPro" id="IPR000485">
    <property type="entry name" value="AsnC-type_HTH_dom"/>
</dbReference>
<keyword evidence="6" id="KW-1185">Reference proteome</keyword>
<evidence type="ECO:0000259" key="4">
    <source>
        <dbReference type="PROSITE" id="PS50956"/>
    </source>
</evidence>
<evidence type="ECO:0000256" key="2">
    <source>
        <dbReference type="ARBA" id="ARBA00023125"/>
    </source>
</evidence>
<dbReference type="PANTHER" id="PTHR30154:SF34">
    <property type="entry name" value="TRANSCRIPTIONAL REGULATOR AZLB"/>
    <property type="match status" value="1"/>
</dbReference>
<dbReference type="Proteomes" id="UP000466681">
    <property type="component" value="Chromosome"/>
</dbReference>
<dbReference type="PROSITE" id="PS00519">
    <property type="entry name" value="HTH_ASNC_1"/>
    <property type="match status" value="1"/>
</dbReference>
<gene>
    <name evidence="5" type="ORF">MMOR_01330</name>
</gene>
<dbReference type="Pfam" id="PF13412">
    <property type="entry name" value="HTH_24"/>
    <property type="match status" value="1"/>
</dbReference>
<dbReference type="PANTHER" id="PTHR30154">
    <property type="entry name" value="LEUCINE-RESPONSIVE REGULATORY PROTEIN"/>
    <property type="match status" value="1"/>
</dbReference>
<dbReference type="Gene3D" id="1.10.10.10">
    <property type="entry name" value="Winged helix-like DNA-binding domain superfamily/Winged helix DNA-binding domain"/>
    <property type="match status" value="2"/>
</dbReference>
<keyword evidence="2" id="KW-0238">DNA-binding</keyword>